<proteinExistence type="predicted"/>
<dbReference type="InterPro" id="IPR025319">
    <property type="entry name" value="DUF4224"/>
</dbReference>
<sequence>MRNLTSMFLEPDELVTLTGRTQNRAQARALRMMGIEHRVRPNGTIVVLSEHVAVVLGAQTAIAARDASIEPDWRAMNAAKA</sequence>
<name>A0A5E4RCY6_9BURK</name>
<gene>
    <name evidence="2" type="ORF">PCO31110_00068</name>
</gene>
<evidence type="ECO:0000259" key="1">
    <source>
        <dbReference type="Pfam" id="PF13986"/>
    </source>
</evidence>
<dbReference type="RefSeq" id="WP_150689362.1">
    <property type="nucleotide sequence ID" value="NZ_CABPSJ010000001.1"/>
</dbReference>
<dbReference type="Proteomes" id="UP000337189">
    <property type="component" value="Unassembled WGS sequence"/>
</dbReference>
<organism evidence="2 3">
    <name type="scientific">Pandoraea communis</name>
    <dbReference type="NCBI Taxonomy" id="2508297"/>
    <lineage>
        <taxon>Bacteria</taxon>
        <taxon>Pseudomonadati</taxon>
        <taxon>Pseudomonadota</taxon>
        <taxon>Betaproteobacteria</taxon>
        <taxon>Burkholderiales</taxon>
        <taxon>Burkholderiaceae</taxon>
        <taxon>Pandoraea</taxon>
    </lineage>
</organism>
<evidence type="ECO:0000313" key="2">
    <source>
        <dbReference type="EMBL" id="VVD60362.1"/>
    </source>
</evidence>
<accession>A0A5E4RCY6</accession>
<protein>
    <recommendedName>
        <fullName evidence="1">DUF4224 domain-containing protein</fullName>
    </recommendedName>
</protein>
<dbReference type="OrthoDB" id="8759646at2"/>
<evidence type="ECO:0000313" key="3">
    <source>
        <dbReference type="Proteomes" id="UP000337189"/>
    </source>
</evidence>
<dbReference type="Pfam" id="PF13986">
    <property type="entry name" value="DUF4224"/>
    <property type="match status" value="1"/>
</dbReference>
<reference evidence="2 3" key="1">
    <citation type="submission" date="2019-08" db="EMBL/GenBank/DDBJ databases">
        <authorList>
            <person name="Peeters C."/>
        </authorList>
    </citation>
    <scope>NUCLEOTIDE SEQUENCE [LARGE SCALE GENOMIC DNA]</scope>
    <source>
        <strain evidence="2 3">LMG 31110</strain>
    </source>
</reference>
<dbReference type="AlphaFoldDB" id="A0A5E4RCY6"/>
<dbReference type="EMBL" id="CABPSJ010000001">
    <property type="protein sequence ID" value="VVD60362.1"/>
    <property type="molecule type" value="Genomic_DNA"/>
</dbReference>
<feature type="domain" description="DUF4224" evidence="1">
    <location>
        <begin position="9"/>
        <end position="51"/>
    </location>
</feature>